<comment type="caution">
    <text evidence="1">The sequence shown here is derived from an EMBL/GenBank/DDBJ whole genome shotgun (WGS) entry which is preliminary data.</text>
</comment>
<sequence>MEISIEEHDNLGDPSIPRISAKASNKVHLHYEDPFDKKGMTVDAQEEYQPDLSTTMYGKSSISMIGDMIRKVIKIDYNMASGARGRFARMGCLY</sequence>
<name>A0A7J8PDH9_GOSRA</name>
<organism evidence="1 2">
    <name type="scientific">Gossypium raimondii</name>
    <name type="common">Peruvian cotton</name>
    <name type="synonym">Gossypium klotzschianum subsp. raimondii</name>
    <dbReference type="NCBI Taxonomy" id="29730"/>
    <lineage>
        <taxon>Eukaryota</taxon>
        <taxon>Viridiplantae</taxon>
        <taxon>Streptophyta</taxon>
        <taxon>Embryophyta</taxon>
        <taxon>Tracheophyta</taxon>
        <taxon>Spermatophyta</taxon>
        <taxon>Magnoliopsida</taxon>
        <taxon>eudicotyledons</taxon>
        <taxon>Gunneridae</taxon>
        <taxon>Pentapetalae</taxon>
        <taxon>rosids</taxon>
        <taxon>malvids</taxon>
        <taxon>Malvales</taxon>
        <taxon>Malvaceae</taxon>
        <taxon>Malvoideae</taxon>
        <taxon>Gossypium</taxon>
    </lineage>
</organism>
<proteinExistence type="predicted"/>
<accession>A0A7J8PDH9</accession>
<dbReference type="Proteomes" id="UP000593578">
    <property type="component" value="Unassembled WGS sequence"/>
</dbReference>
<evidence type="ECO:0000313" key="2">
    <source>
        <dbReference type="Proteomes" id="UP000593578"/>
    </source>
</evidence>
<evidence type="ECO:0000313" key="1">
    <source>
        <dbReference type="EMBL" id="MBA0587258.1"/>
    </source>
</evidence>
<dbReference type="AlphaFoldDB" id="A0A7J8PDH9"/>
<dbReference type="EMBL" id="JABEZZ010000006">
    <property type="protein sequence ID" value="MBA0587258.1"/>
    <property type="molecule type" value="Genomic_DNA"/>
</dbReference>
<gene>
    <name evidence="1" type="ORF">Gorai_000390</name>
</gene>
<protein>
    <submittedName>
        <fullName evidence="1">Uncharacterized protein</fullName>
    </submittedName>
</protein>
<reference evidence="1 2" key="1">
    <citation type="journal article" date="2019" name="Genome Biol. Evol.">
        <title>Insights into the evolution of the New World diploid cottons (Gossypium, subgenus Houzingenia) based on genome sequencing.</title>
        <authorList>
            <person name="Grover C.E."/>
            <person name="Arick M.A. 2nd"/>
            <person name="Thrash A."/>
            <person name="Conover J.L."/>
            <person name="Sanders W.S."/>
            <person name="Peterson D.G."/>
            <person name="Frelichowski J.E."/>
            <person name="Scheffler J.A."/>
            <person name="Scheffler B.E."/>
            <person name="Wendel J.F."/>
        </authorList>
    </citation>
    <scope>NUCLEOTIDE SEQUENCE [LARGE SCALE GENOMIC DNA]</scope>
    <source>
        <strain evidence="1">8</strain>
        <tissue evidence="1">Leaf</tissue>
    </source>
</reference>